<gene>
    <name evidence="5" type="ORF">BWR60_32460</name>
</gene>
<evidence type="ECO:0000256" key="2">
    <source>
        <dbReference type="ARBA" id="ARBA00023125"/>
    </source>
</evidence>
<dbReference type="GO" id="GO:0000976">
    <property type="term" value="F:transcription cis-regulatory region binding"/>
    <property type="evidence" value="ECO:0007669"/>
    <property type="project" value="TreeGrafter"/>
</dbReference>
<organism evidence="5 6">
    <name type="scientific">Inquilinus limosus</name>
    <dbReference type="NCBI Taxonomy" id="171674"/>
    <lineage>
        <taxon>Bacteria</taxon>
        <taxon>Pseudomonadati</taxon>
        <taxon>Pseudomonadota</taxon>
        <taxon>Alphaproteobacteria</taxon>
        <taxon>Rhodospirillales</taxon>
        <taxon>Rhodospirillaceae</taxon>
        <taxon>Inquilinus</taxon>
    </lineage>
</organism>
<dbReference type="CDD" id="cd20010">
    <property type="entry name" value="PBP1_AglR-like"/>
    <property type="match status" value="1"/>
</dbReference>
<keyword evidence="2" id="KW-0238">DNA-binding</keyword>
<dbReference type="PANTHER" id="PTHR30146:SF109">
    <property type="entry name" value="HTH-TYPE TRANSCRIPTIONAL REGULATOR GALS"/>
    <property type="match status" value="1"/>
</dbReference>
<evidence type="ECO:0000313" key="6">
    <source>
        <dbReference type="Proteomes" id="UP000196655"/>
    </source>
</evidence>
<keyword evidence="3" id="KW-0804">Transcription</keyword>
<dbReference type="Gene3D" id="3.40.50.2300">
    <property type="match status" value="2"/>
</dbReference>
<evidence type="ECO:0000259" key="4">
    <source>
        <dbReference type="PROSITE" id="PS50932"/>
    </source>
</evidence>
<feature type="domain" description="HTH lacI-type" evidence="4">
    <location>
        <begin position="66"/>
        <end position="120"/>
    </location>
</feature>
<dbReference type="EMBL" id="NHON01000120">
    <property type="protein sequence ID" value="OWJ59435.1"/>
    <property type="molecule type" value="Genomic_DNA"/>
</dbReference>
<dbReference type="GO" id="GO:0003700">
    <property type="term" value="F:DNA-binding transcription factor activity"/>
    <property type="evidence" value="ECO:0007669"/>
    <property type="project" value="TreeGrafter"/>
</dbReference>
<sequence length="409" mass="45123">MAPHPARTARTWLRSRRFGALYDCVAVNVYDSVPDNEIGQFILSIGLWRRPRIGCTLSPPEGRDRVGIRELAKHLNISIGTVSRALNGRGDVNSETRRRVLEAAAELGYSPNQSGRALRQGSTNAIAFMLQTYSGAELYGEPFFMGLFGGVQQALGRHGLDLIVLLNTPDGDQEAQLRRVVERRLADGILLPWTRRVDPRLDYLLDRRFPFAALGRSLSGGEHPWLDLNFEQAADVAVDRFVGFGHRRIGLANNGHDLMHAHILLDGWRRALARHGIAFDESLVRTEEMTEAGGYRLASGFLEQGPLPTALLVANERMAVGVYRRLNEAGVRPGRDIAIIGGMIDSPASRFLSPALTCFRLSLHDLGVKLAEALLATMPGHAESYDGLVQDLWPLELMPRESDRVVPGG</sequence>
<dbReference type="SUPFAM" id="SSF53822">
    <property type="entry name" value="Periplasmic binding protein-like I"/>
    <property type="match status" value="1"/>
</dbReference>
<evidence type="ECO:0000256" key="1">
    <source>
        <dbReference type="ARBA" id="ARBA00023015"/>
    </source>
</evidence>
<accession>A0A211Z2G6</accession>
<dbReference type="SMART" id="SM00354">
    <property type="entry name" value="HTH_LACI"/>
    <property type="match status" value="1"/>
</dbReference>
<dbReference type="InterPro" id="IPR028082">
    <property type="entry name" value="Peripla_BP_I"/>
</dbReference>
<comment type="caution">
    <text evidence="5">The sequence shown here is derived from an EMBL/GenBank/DDBJ whole genome shotgun (WGS) entry which is preliminary data.</text>
</comment>
<evidence type="ECO:0000313" key="5">
    <source>
        <dbReference type="EMBL" id="OWJ59435.1"/>
    </source>
</evidence>
<dbReference type="Pfam" id="PF13377">
    <property type="entry name" value="Peripla_BP_3"/>
    <property type="match status" value="1"/>
</dbReference>
<dbReference type="AlphaFoldDB" id="A0A211Z2G6"/>
<dbReference type="STRING" id="1122125.GCA_000423185_06134"/>
<dbReference type="Gene3D" id="1.10.260.40">
    <property type="entry name" value="lambda repressor-like DNA-binding domains"/>
    <property type="match status" value="1"/>
</dbReference>
<dbReference type="SUPFAM" id="SSF47413">
    <property type="entry name" value="lambda repressor-like DNA-binding domains"/>
    <property type="match status" value="1"/>
</dbReference>
<dbReference type="PANTHER" id="PTHR30146">
    <property type="entry name" value="LACI-RELATED TRANSCRIPTIONAL REPRESSOR"/>
    <property type="match status" value="1"/>
</dbReference>
<reference evidence="6" key="1">
    <citation type="submission" date="2017-05" db="EMBL/GenBank/DDBJ databases">
        <authorList>
            <person name="Macchi M."/>
            <person name="Festa S."/>
            <person name="Coppotelli B.M."/>
            <person name="Morelli I.S."/>
        </authorList>
    </citation>
    <scope>NUCLEOTIDE SEQUENCE [LARGE SCALE GENOMIC DNA]</scope>
    <source>
        <strain evidence="6">I</strain>
    </source>
</reference>
<dbReference type="CDD" id="cd01392">
    <property type="entry name" value="HTH_LacI"/>
    <property type="match status" value="1"/>
</dbReference>
<keyword evidence="1" id="KW-0805">Transcription regulation</keyword>
<dbReference type="Pfam" id="PF00356">
    <property type="entry name" value="LacI"/>
    <property type="match status" value="1"/>
</dbReference>
<name>A0A211Z2G6_9PROT</name>
<dbReference type="OrthoDB" id="7170131at2"/>
<dbReference type="InterPro" id="IPR046335">
    <property type="entry name" value="LacI/GalR-like_sensor"/>
</dbReference>
<dbReference type="Proteomes" id="UP000196655">
    <property type="component" value="Unassembled WGS sequence"/>
</dbReference>
<dbReference type="InterPro" id="IPR000843">
    <property type="entry name" value="HTH_LacI"/>
</dbReference>
<protein>
    <recommendedName>
        <fullName evidence="4">HTH lacI-type domain-containing protein</fullName>
    </recommendedName>
</protein>
<dbReference type="InterPro" id="IPR010982">
    <property type="entry name" value="Lambda_DNA-bd_dom_sf"/>
</dbReference>
<proteinExistence type="predicted"/>
<dbReference type="PROSITE" id="PS50932">
    <property type="entry name" value="HTH_LACI_2"/>
    <property type="match status" value="1"/>
</dbReference>
<keyword evidence="6" id="KW-1185">Reference proteome</keyword>
<evidence type="ECO:0000256" key="3">
    <source>
        <dbReference type="ARBA" id="ARBA00023163"/>
    </source>
</evidence>